<evidence type="ECO:0000313" key="2">
    <source>
        <dbReference type="EMBL" id="KAG2497143.1"/>
    </source>
</evidence>
<proteinExistence type="predicted"/>
<sequence>MQRTLLHGPCGRAPPCHGPATSRLSVAERILSSFATSTSSRCPCSRGAAPHCGSRHARDLTSSAKGRSSGKSSGGQGFKGFGEPPKAPQKAQRGMTFDSDSEEVAAADQAPDADDDEGISLKPSYQMYTDAGYKAQRFVGPVSVQHPEGAAQPVLCATQDMLPGDLLLVTPALGFVEGGFQTVPELEDLHAAMLEDGPSPAQRRVLDMLEVLRPPAPTSTPDSSSSAAASSSPAQSFPSPLPSLTTMETKFWASRGRDSSAPEFNSKRLMQLLSRTAASSDSQDPAAMQARHQKPVGYVALWPEHNLLGHSCVPNTSQLVVADRLFVHLTDELRKGAPLTRNWIGPAVAAPLGVRQAAVAEALEDLGVPRSAIAAAAAAAKIDTVDPETNHPLITACGCARCRLEASVSMELRETLDWAHTWFVNEASTSWNKAQEEEDLTILKGLLTEAEAIVTEVEEAVQNEPGLDDEQQDWLRASVYDVYDLLVTLDELVNQDTANPDYLQTCLELIRVHSPGSDNHVLVAMKNESLRSHRLEVFSEMLKRERGGPKAIAKGDRRKLKALKDATDMAAEFRIEAFILRYGYVTEAILGQLTEGLETYVEGLEQMSVMQAQGMTELTREMEVDGVKVQIVDKLEVSSSSGGRGGAEILNEDGMQVVVMDGSGADASSSADVGRRPKALPRSGSAAAVAAAAAAASAKAAAVPVEVEVVDEEEDGFMEGWGDGEDEDGLDLELEGEEGEELDEEAVLQAIEAALAGGGLEALGLDAADLAADVADLEAEEEGAQEQPPPRPRAAGRRR</sequence>
<dbReference type="Proteomes" id="UP000612055">
    <property type="component" value="Unassembled WGS sequence"/>
</dbReference>
<gene>
    <name evidence="2" type="ORF">HYH03_004734</name>
</gene>
<dbReference type="InterPro" id="IPR046341">
    <property type="entry name" value="SET_dom_sf"/>
</dbReference>
<dbReference type="PANTHER" id="PTHR47643">
    <property type="entry name" value="TPR DOMAIN PROTEIN (AFU_ORTHOLOGUE AFUA_5G12710)"/>
    <property type="match status" value="1"/>
</dbReference>
<accession>A0A836C2W4</accession>
<organism evidence="2 3">
    <name type="scientific">Edaphochlamys debaryana</name>
    <dbReference type="NCBI Taxonomy" id="47281"/>
    <lineage>
        <taxon>Eukaryota</taxon>
        <taxon>Viridiplantae</taxon>
        <taxon>Chlorophyta</taxon>
        <taxon>core chlorophytes</taxon>
        <taxon>Chlorophyceae</taxon>
        <taxon>CS clade</taxon>
        <taxon>Chlamydomonadales</taxon>
        <taxon>Chlamydomonadales incertae sedis</taxon>
        <taxon>Edaphochlamys</taxon>
    </lineage>
</organism>
<feature type="compositionally biased region" description="Acidic residues" evidence="1">
    <location>
        <begin position="99"/>
        <end position="118"/>
    </location>
</feature>
<dbReference type="PANTHER" id="PTHR47643:SF2">
    <property type="entry name" value="TPR DOMAIN PROTEIN (AFU_ORTHOLOGUE AFUA_5G12710)"/>
    <property type="match status" value="1"/>
</dbReference>
<evidence type="ECO:0000313" key="3">
    <source>
        <dbReference type="Proteomes" id="UP000612055"/>
    </source>
</evidence>
<reference evidence="2" key="1">
    <citation type="journal article" date="2020" name="bioRxiv">
        <title>Comparative genomics of Chlamydomonas.</title>
        <authorList>
            <person name="Craig R.J."/>
            <person name="Hasan A.R."/>
            <person name="Ness R.W."/>
            <person name="Keightley P.D."/>
        </authorList>
    </citation>
    <scope>NUCLEOTIDE SEQUENCE</scope>
    <source>
        <strain evidence="2">CCAP 11/70</strain>
    </source>
</reference>
<feature type="compositionally biased region" description="Low complexity" evidence="1">
    <location>
        <begin position="219"/>
        <end position="238"/>
    </location>
</feature>
<evidence type="ECO:0000256" key="1">
    <source>
        <dbReference type="SAM" id="MobiDB-lite"/>
    </source>
</evidence>
<dbReference type="EMBL" id="JAEHOE010000015">
    <property type="protein sequence ID" value="KAG2497143.1"/>
    <property type="molecule type" value="Genomic_DNA"/>
</dbReference>
<feature type="compositionally biased region" description="Low complexity" evidence="1">
    <location>
        <begin position="62"/>
        <end position="71"/>
    </location>
</feature>
<feature type="region of interest" description="Disordered" evidence="1">
    <location>
        <begin position="774"/>
        <end position="799"/>
    </location>
</feature>
<keyword evidence="3" id="KW-1185">Reference proteome</keyword>
<dbReference type="Gene3D" id="2.170.270.10">
    <property type="entry name" value="SET domain"/>
    <property type="match status" value="1"/>
</dbReference>
<comment type="caution">
    <text evidence="2">The sequence shown here is derived from an EMBL/GenBank/DDBJ whole genome shotgun (WGS) entry which is preliminary data.</text>
</comment>
<feature type="region of interest" description="Disordered" evidence="1">
    <location>
        <begin position="213"/>
        <end position="243"/>
    </location>
</feature>
<dbReference type="OrthoDB" id="1028014at2759"/>
<dbReference type="InterPro" id="IPR053209">
    <property type="entry name" value="Gramillin-biosynth_MTr"/>
</dbReference>
<evidence type="ECO:0008006" key="4">
    <source>
        <dbReference type="Google" id="ProtNLM"/>
    </source>
</evidence>
<dbReference type="AlphaFoldDB" id="A0A836C2W4"/>
<feature type="compositionally biased region" description="Acidic residues" evidence="1">
    <location>
        <begin position="775"/>
        <end position="784"/>
    </location>
</feature>
<name>A0A836C2W4_9CHLO</name>
<protein>
    <recommendedName>
        <fullName evidence="4">SET domain-containing protein</fullName>
    </recommendedName>
</protein>
<feature type="region of interest" description="Disordered" evidence="1">
    <location>
        <begin position="37"/>
        <end position="120"/>
    </location>
</feature>